<keyword evidence="3" id="KW-1185">Reference proteome</keyword>
<organism evidence="2 3">
    <name type="scientific">Actinorhabdospora filicis</name>
    <dbReference type="NCBI Taxonomy" id="1785913"/>
    <lineage>
        <taxon>Bacteria</taxon>
        <taxon>Bacillati</taxon>
        <taxon>Actinomycetota</taxon>
        <taxon>Actinomycetes</taxon>
        <taxon>Micromonosporales</taxon>
        <taxon>Micromonosporaceae</taxon>
        <taxon>Actinorhabdospora</taxon>
    </lineage>
</organism>
<dbReference type="AlphaFoldDB" id="A0A9W6W9D1"/>
<dbReference type="InterPro" id="IPR051606">
    <property type="entry name" value="Polyketide_Oxido-like"/>
</dbReference>
<reference evidence="2" key="1">
    <citation type="submission" date="2023-03" db="EMBL/GenBank/DDBJ databases">
        <title>Actinorhabdospora filicis NBRC 111898.</title>
        <authorList>
            <person name="Ichikawa N."/>
            <person name="Sato H."/>
            <person name="Tonouchi N."/>
        </authorList>
    </citation>
    <scope>NUCLEOTIDE SEQUENCE</scope>
    <source>
        <strain evidence="2">NBRC 111898</strain>
    </source>
</reference>
<dbReference type="Gene3D" id="3.40.50.720">
    <property type="entry name" value="NAD(P)-binding Rossmann-like Domain"/>
    <property type="match status" value="1"/>
</dbReference>
<dbReference type="RefSeq" id="WP_285663636.1">
    <property type="nucleotide sequence ID" value="NZ_BSTX01000002.1"/>
</dbReference>
<dbReference type="GO" id="GO:0042602">
    <property type="term" value="F:riboflavin reductase (NADPH) activity"/>
    <property type="evidence" value="ECO:0007669"/>
    <property type="project" value="TreeGrafter"/>
</dbReference>
<dbReference type="Pfam" id="PF13460">
    <property type="entry name" value="NAD_binding_10"/>
    <property type="match status" value="1"/>
</dbReference>
<dbReference type="CDD" id="cd05244">
    <property type="entry name" value="BVR-B_like_SDR_a"/>
    <property type="match status" value="1"/>
</dbReference>
<proteinExistence type="predicted"/>
<evidence type="ECO:0000313" key="2">
    <source>
        <dbReference type="EMBL" id="GLZ78484.1"/>
    </source>
</evidence>
<dbReference type="InterPro" id="IPR036291">
    <property type="entry name" value="NAD(P)-bd_dom_sf"/>
</dbReference>
<feature type="domain" description="NAD(P)-binding" evidence="1">
    <location>
        <begin position="8"/>
        <end position="204"/>
    </location>
</feature>
<evidence type="ECO:0000313" key="3">
    <source>
        <dbReference type="Proteomes" id="UP001165079"/>
    </source>
</evidence>
<dbReference type="GO" id="GO:0004074">
    <property type="term" value="F:biliverdin reductase [NAD(P)H] activity"/>
    <property type="evidence" value="ECO:0007669"/>
    <property type="project" value="TreeGrafter"/>
</dbReference>
<dbReference type="Proteomes" id="UP001165079">
    <property type="component" value="Unassembled WGS sequence"/>
</dbReference>
<name>A0A9W6W9D1_9ACTN</name>
<protein>
    <submittedName>
        <fullName evidence="2">NADH-flavin reductase</fullName>
    </submittedName>
</protein>
<gene>
    <name evidence="2" type="ORF">Afil01_32910</name>
</gene>
<dbReference type="EMBL" id="BSTX01000002">
    <property type="protein sequence ID" value="GLZ78484.1"/>
    <property type="molecule type" value="Genomic_DNA"/>
</dbReference>
<evidence type="ECO:0000259" key="1">
    <source>
        <dbReference type="Pfam" id="PF13460"/>
    </source>
</evidence>
<comment type="caution">
    <text evidence="2">The sequence shown here is derived from an EMBL/GenBank/DDBJ whole genome shotgun (WGS) entry which is preliminary data.</text>
</comment>
<sequence length="215" mass="22627">MKLTIFAATGGVGRHLLDQALAAGHDVTAAVRNPAKLPGHPGLRVITADLTDPDPAAMQSAVGGADAVLSVLGPSSNAEAGVAAHGTRAIAEAMRATGVRRLVAISAAPVAGLTGGHDPGDGPFMRHLISPLLRRFLAAHYADLATMETLLRESDLDWTVLRPPYLTDKPRRPYRTAIGRNVRRGMSISRADVAAHMLQVLDRPGTVRQTVSLAY</sequence>
<dbReference type="InterPro" id="IPR016040">
    <property type="entry name" value="NAD(P)-bd_dom"/>
</dbReference>
<accession>A0A9W6W9D1</accession>
<dbReference type="SUPFAM" id="SSF51735">
    <property type="entry name" value="NAD(P)-binding Rossmann-fold domains"/>
    <property type="match status" value="1"/>
</dbReference>
<dbReference type="PANTHER" id="PTHR43355">
    <property type="entry name" value="FLAVIN REDUCTASE (NADPH)"/>
    <property type="match status" value="1"/>
</dbReference>
<dbReference type="PANTHER" id="PTHR43355:SF2">
    <property type="entry name" value="FLAVIN REDUCTASE (NADPH)"/>
    <property type="match status" value="1"/>
</dbReference>